<reference evidence="2" key="1">
    <citation type="journal article" date="2018" name="Vet. Microbiol.">
        <title>Detection and Characterization of Okapi (Okapia johnstoni)-specific Papillomavirus type 1 (OjPV1).</title>
        <authorList>
            <person name="Ramsauer A.S."/>
            <person name="Kubacki J."/>
            <person name="Welle M."/>
            <person name="Bachofen C."/>
            <person name="Fraefel C."/>
            <person name="Hoby S."/>
            <person name="Tobler K."/>
            <person name="Wenker C."/>
        </authorList>
    </citation>
    <scope>NUCLEOTIDE SEQUENCE</scope>
    <source>
        <strain evidence="2">BS 2017</strain>
    </source>
</reference>
<dbReference type="Proteomes" id="UP001240038">
    <property type="component" value="Segment"/>
</dbReference>
<keyword evidence="1" id="KW-0812">Transmembrane</keyword>
<keyword evidence="1" id="KW-0472">Membrane</keyword>
<proteinExistence type="predicted"/>
<organism evidence="2 3">
    <name type="scientific">Okapia johnstoni papillomavirus 1</name>
    <dbReference type="NCBI Taxonomy" id="2304449"/>
    <lineage>
        <taxon>Viruses</taxon>
        <taxon>Monodnaviria</taxon>
        <taxon>Shotokuvirae</taxon>
        <taxon>Cossaviricota</taxon>
        <taxon>Papovaviricetes</taxon>
        <taxon>Zurhausenvirales</taxon>
        <taxon>Papillomaviridae</taxon>
    </lineage>
</organism>
<feature type="transmembrane region" description="Helical" evidence="1">
    <location>
        <begin position="6"/>
        <end position="31"/>
    </location>
</feature>
<evidence type="ECO:0000313" key="3">
    <source>
        <dbReference type="Proteomes" id="UP001240038"/>
    </source>
</evidence>
<protein>
    <submittedName>
        <fullName evidence="2">E5 protein</fullName>
    </submittedName>
</protein>
<evidence type="ECO:0000313" key="2">
    <source>
        <dbReference type="EMBL" id="AXQ00536.1"/>
    </source>
</evidence>
<sequence>MHSALLLFLGVMICLNCLCLMFLLLFVFIFWDEWGCRCSNL</sequence>
<dbReference type="EMBL" id="MH049343">
    <property type="protein sequence ID" value="AXQ00536.1"/>
    <property type="molecule type" value="Genomic_DNA"/>
</dbReference>
<accession>A0A346LUY6</accession>
<dbReference type="InterPro" id="IPR012555">
    <property type="entry name" value="EPV_E5"/>
</dbReference>
<keyword evidence="1" id="KW-1133">Transmembrane helix</keyword>
<name>A0A346LUY6_9PAPI</name>
<evidence type="ECO:0000256" key="1">
    <source>
        <dbReference type="SAM" id="Phobius"/>
    </source>
</evidence>
<dbReference type="Pfam" id="PF08135">
    <property type="entry name" value="EPV_E5"/>
    <property type="match status" value="1"/>
</dbReference>